<keyword evidence="2" id="KW-1185">Reference proteome</keyword>
<organism evidence="1 2">
    <name type="scientific">Capsicum annuum</name>
    <name type="common">Capsicum pepper</name>
    <dbReference type="NCBI Taxonomy" id="4072"/>
    <lineage>
        <taxon>Eukaryota</taxon>
        <taxon>Viridiplantae</taxon>
        <taxon>Streptophyta</taxon>
        <taxon>Embryophyta</taxon>
        <taxon>Tracheophyta</taxon>
        <taxon>Spermatophyta</taxon>
        <taxon>Magnoliopsida</taxon>
        <taxon>eudicotyledons</taxon>
        <taxon>Gunneridae</taxon>
        <taxon>Pentapetalae</taxon>
        <taxon>asterids</taxon>
        <taxon>lamiids</taxon>
        <taxon>Solanales</taxon>
        <taxon>Solanaceae</taxon>
        <taxon>Solanoideae</taxon>
        <taxon>Capsiceae</taxon>
        <taxon>Capsicum</taxon>
    </lineage>
</organism>
<reference evidence="1 2" key="2">
    <citation type="journal article" date="2017" name="Genome Biol.">
        <title>New reference genome sequences of hot pepper reveal the massive evolution of plant disease-resistance genes by retroduplication.</title>
        <authorList>
            <person name="Kim S."/>
            <person name="Park J."/>
            <person name="Yeom S.I."/>
            <person name="Kim Y.M."/>
            <person name="Seo E."/>
            <person name="Kim K.T."/>
            <person name="Kim M.S."/>
            <person name="Lee J.M."/>
            <person name="Cheong K."/>
            <person name="Shin H.S."/>
            <person name="Kim S.B."/>
            <person name="Han K."/>
            <person name="Lee J."/>
            <person name="Park M."/>
            <person name="Lee H.A."/>
            <person name="Lee H.Y."/>
            <person name="Lee Y."/>
            <person name="Oh S."/>
            <person name="Lee J.H."/>
            <person name="Choi E."/>
            <person name="Choi E."/>
            <person name="Lee S.E."/>
            <person name="Jeon J."/>
            <person name="Kim H."/>
            <person name="Choi G."/>
            <person name="Song H."/>
            <person name="Lee J."/>
            <person name="Lee S.C."/>
            <person name="Kwon J.K."/>
            <person name="Lee H.Y."/>
            <person name="Koo N."/>
            <person name="Hong Y."/>
            <person name="Kim R.W."/>
            <person name="Kang W.H."/>
            <person name="Huh J.H."/>
            <person name="Kang B.C."/>
            <person name="Yang T.J."/>
            <person name="Lee Y.H."/>
            <person name="Bennetzen J.L."/>
            <person name="Choi D."/>
        </authorList>
    </citation>
    <scope>NUCLEOTIDE SEQUENCE [LARGE SCALE GENOMIC DNA]</scope>
    <source>
        <strain evidence="2">cv. CM334</strain>
    </source>
</reference>
<gene>
    <name evidence="1" type="ORF">T459_22653</name>
</gene>
<dbReference type="Gramene" id="PHT71868">
    <property type="protein sequence ID" value="PHT71868"/>
    <property type="gene ID" value="T459_22653"/>
</dbReference>
<proteinExistence type="predicted"/>
<evidence type="ECO:0000313" key="2">
    <source>
        <dbReference type="Proteomes" id="UP000222542"/>
    </source>
</evidence>
<dbReference type="AlphaFoldDB" id="A0A2G2YQ44"/>
<comment type="caution">
    <text evidence="1">The sequence shown here is derived from an EMBL/GenBank/DDBJ whole genome shotgun (WGS) entry which is preliminary data.</text>
</comment>
<protein>
    <submittedName>
        <fullName evidence="1">Uncharacterized protein</fullName>
    </submittedName>
</protein>
<dbReference type="Proteomes" id="UP000222542">
    <property type="component" value="Unassembled WGS sequence"/>
</dbReference>
<dbReference type="STRING" id="4072.A0A2G2YQ44"/>
<evidence type="ECO:0000313" key="1">
    <source>
        <dbReference type="EMBL" id="PHT71868.1"/>
    </source>
</evidence>
<reference evidence="1 2" key="1">
    <citation type="journal article" date="2014" name="Nat. Genet.">
        <title>Genome sequence of the hot pepper provides insights into the evolution of pungency in Capsicum species.</title>
        <authorList>
            <person name="Kim S."/>
            <person name="Park M."/>
            <person name="Yeom S.I."/>
            <person name="Kim Y.M."/>
            <person name="Lee J.M."/>
            <person name="Lee H.A."/>
            <person name="Seo E."/>
            <person name="Choi J."/>
            <person name="Cheong K."/>
            <person name="Kim K.T."/>
            <person name="Jung K."/>
            <person name="Lee G.W."/>
            <person name="Oh S.K."/>
            <person name="Bae C."/>
            <person name="Kim S.B."/>
            <person name="Lee H.Y."/>
            <person name="Kim S.Y."/>
            <person name="Kim M.S."/>
            <person name="Kang B.C."/>
            <person name="Jo Y.D."/>
            <person name="Yang H.B."/>
            <person name="Jeong H.J."/>
            <person name="Kang W.H."/>
            <person name="Kwon J.K."/>
            <person name="Shin C."/>
            <person name="Lim J.Y."/>
            <person name="Park J.H."/>
            <person name="Huh J.H."/>
            <person name="Kim J.S."/>
            <person name="Kim B.D."/>
            <person name="Cohen O."/>
            <person name="Paran I."/>
            <person name="Suh M.C."/>
            <person name="Lee S.B."/>
            <person name="Kim Y.K."/>
            <person name="Shin Y."/>
            <person name="Noh S.J."/>
            <person name="Park J."/>
            <person name="Seo Y.S."/>
            <person name="Kwon S.Y."/>
            <person name="Kim H.A."/>
            <person name="Park J.M."/>
            <person name="Kim H.J."/>
            <person name="Choi S.B."/>
            <person name="Bosland P.W."/>
            <person name="Reeves G."/>
            <person name="Jo S.H."/>
            <person name="Lee B.W."/>
            <person name="Cho H.T."/>
            <person name="Choi H.S."/>
            <person name="Lee M.S."/>
            <person name="Yu Y."/>
            <person name="Do Choi Y."/>
            <person name="Park B.S."/>
            <person name="van Deynze A."/>
            <person name="Ashrafi H."/>
            <person name="Hill T."/>
            <person name="Kim W.T."/>
            <person name="Pai H.S."/>
            <person name="Ahn H.K."/>
            <person name="Yeam I."/>
            <person name="Giovannoni J.J."/>
            <person name="Rose J.K."/>
            <person name="Sorensen I."/>
            <person name="Lee S.J."/>
            <person name="Kim R.W."/>
            <person name="Choi I.Y."/>
            <person name="Choi B.S."/>
            <person name="Lim J.S."/>
            <person name="Lee Y.H."/>
            <person name="Choi D."/>
        </authorList>
    </citation>
    <scope>NUCLEOTIDE SEQUENCE [LARGE SCALE GENOMIC DNA]</scope>
    <source>
        <strain evidence="2">cv. CM334</strain>
    </source>
</reference>
<sequence length="164" mass="18182">MLAMQRNHVRIKSINQVACQELLSWCASYLFNVQSSLSKRSSEVAGIDDIFAELLGLISGNHENNNHNGFSKIVKVQENGGTYSSEIPLLGEVEMQQTDSSSFMRGLPENYSPQISGKICCMKWLLSGNTTCLVHLEGIEGKLDSGNKFVEKRAIEFILLQSPI</sequence>
<name>A0A2G2YQ44_CAPAN</name>
<accession>A0A2G2YQ44</accession>
<dbReference type="EMBL" id="AYRZ02000009">
    <property type="protein sequence ID" value="PHT71868.1"/>
    <property type="molecule type" value="Genomic_DNA"/>
</dbReference>